<dbReference type="Gene3D" id="2.60.120.620">
    <property type="entry name" value="q2cbj1_9rhob like domain"/>
    <property type="match status" value="1"/>
</dbReference>
<reference evidence="2" key="1">
    <citation type="submission" date="2013-05" db="EMBL/GenBank/DDBJ databases">
        <title>Draft genome sequences of six wheat associated Fusarium spp. isolates.</title>
        <authorList>
            <person name="Moolhuijzen P.M."/>
            <person name="Manners J.M."/>
            <person name="Wilcox S."/>
            <person name="Bellgard M.I."/>
            <person name="Gardiner D.M."/>
        </authorList>
    </citation>
    <scope>NUCLEOTIDE SEQUENCE</scope>
    <source>
        <strain evidence="2">CS3427</strain>
        <strain evidence="2">CS3427</strain>
    </source>
</reference>
<dbReference type="AlphaFoldDB" id="A0A096PC54"/>
<name>A0A096PC54_FUSPS</name>
<sequence length="935" mass="105895">MSYPPVVIEISDDDDEDIERDGGPGSAAILATRDKQALLKALNSIESTGDIAASSHYNIFVNPGLTIDGGNLIRLPLEEDDARTIKGACRQAPFGHGDNSVRNTWELDASKFDLGNPEWPKFFDKVLRDTATGLCSDELLAKPYKLLLCEPGSSFKPHKDSDRERGMVGTLTLCLPSQHEGGDVHLSLGSQIKRLSTAPTSKFDITSISWFSDVMHEVTKVTSGYRLVLTYKLFIRGDDSISASAALEKIERLKHLLIKWKSRPCQPDRIIYPLDHLYTEASLCLENMKGRDRAVAHSLNKICSEAGFYFMLAHAIHVRMGDDGHGGYDEGSEEYGNLRSIHTPSGVQVASDLAIDHDEILGYDINKEDPSSEDEGEFTGFENTTPTFRYHKTVAVVVLKDRLRKYLIKDVGLPSTVQRASTDRLTEMVLRDLASNRDDAYTKQAAAGFIDNVLLRSREPQGPIVRLISKWALELNNIAMFRTCVQATYAPLTPTAQKSHRPVYAKAISDELINHLRTRYAGQENTIDWDYWFKDFNQAIDIATEFDTFCYIFVSSITCEPLRNSFKAWAGPIYDKKLASQTLWTLSDEEYILRLIEKRNKWALQSFLPKFVPRFHRSLLWALLHSITSGRFKRFKNSRELCKCIMKHGKGQLSLCGNDIMEVVNTPPGFCRNNLTPGHAVDTHHSEADDPDHRTSFKKFIRMVQESYINGAEQEALGFLQQSCQRLVDERQVWSSVSASYLVNNFLEPLVAIFEAWKVPPTPAIHQFFEIALRDVIHKRITTRPVQLTGWAHEKVVCPVLHDCNPCRSLNTFLENPQQQIWCIQAAQIIRRHVEDQLTDPHYSLKTTREGVPYTLVVTKLGTNYDKTSRIWQGQAQQVAQSVYALRRDYVKALLGEDKYKALVIIEPSQENAGTTSQENGNYAQSNTKRRRIWE</sequence>
<protein>
    <submittedName>
        <fullName evidence="2">WGS project CBMD000000000 data, contig CS3427_c001151</fullName>
    </submittedName>
</protein>
<evidence type="ECO:0000313" key="2">
    <source>
        <dbReference type="EMBL" id="CEG02536.1"/>
    </source>
</evidence>
<accession>A0A096PC54</accession>
<dbReference type="PANTHER" id="PTHR33099:SF7">
    <property type="entry name" value="MYND-TYPE DOMAIN-CONTAINING PROTEIN"/>
    <property type="match status" value="1"/>
</dbReference>
<comment type="caution">
    <text evidence="2">The sequence shown here is derived from an EMBL/GenBank/DDBJ whole genome shotgun (WGS) entry which is preliminary data.</text>
</comment>
<gene>
    <name evidence="2" type="ORF">BN847_0113170</name>
</gene>
<feature type="compositionally biased region" description="Polar residues" evidence="1">
    <location>
        <begin position="911"/>
        <end position="927"/>
    </location>
</feature>
<feature type="region of interest" description="Disordered" evidence="1">
    <location>
        <begin position="911"/>
        <end position="935"/>
    </location>
</feature>
<evidence type="ECO:0000256" key="1">
    <source>
        <dbReference type="SAM" id="MobiDB-lite"/>
    </source>
</evidence>
<proteinExistence type="predicted"/>
<organism evidence="2">
    <name type="scientific">Fusarium pseudograminearum CS3427</name>
    <dbReference type="NCBI Taxonomy" id="1318457"/>
    <lineage>
        <taxon>Eukaryota</taxon>
        <taxon>Fungi</taxon>
        <taxon>Dikarya</taxon>
        <taxon>Ascomycota</taxon>
        <taxon>Pezizomycotina</taxon>
        <taxon>Sordariomycetes</taxon>
        <taxon>Hypocreomycetidae</taxon>
        <taxon>Hypocreales</taxon>
        <taxon>Nectriaceae</taxon>
        <taxon>Fusarium</taxon>
    </lineage>
</organism>
<dbReference type="PANTHER" id="PTHR33099">
    <property type="entry name" value="FE2OG DIOXYGENASE DOMAIN-CONTAINING PROTEIN"/>
    <property type="match status" value="1"/>
</dbReference>
<dbReference type="EMBL" id="CBMD010001149">
    <property type="protein sequence ID" value="CEG02536.1"/>
    <property type="molecule type" value="Genomic_DNA"/>
</dbReference>